<comment type="similarity">
    <text evidence="2 3">Belongs to the small heat shock protein (HSP20) family.</text>
</comment>
<organism evidence="6 7">
    <name type="scientific">Rhizoctonia solani</name>
    <dbReference type="NCBI Taxonomy" id="456999"/>
    <lineage>
        <taxon>Eukaryota</taxon>
        <taxon>Fungi</taxon>
        <taxon>Dikarya</taxon>
        <taxon>Basidiomycota</taxon>
        <taxon>Agaricomycotina</taxon>
        <taxon>Agaricomycetes</taxon>
        <taxon>Cantharellales</taxon>
        <taxon>Ceratobasidiaceae</taxon>
        <taxon>Rhizoctonia</taxon>
    </lineage>
</organism>
<reference evidence="6" key="1">
    <citation type="submission" date="2021-01" db="EMBL/GenBank/DDBJ databases">
        <authorList>
            <person name="Kaushik A."/>
        </authorList>
    </citation>
    <scope>NUCLEOTIDE SEQUENCE</scope>
    <source>
        <strain evidence="6">AG6-10EEA</strain>
    </source>
</reference>
<dbReference type="EMBL" id="CAJMXA010001963">
    <property type="protein sequence ID" value="CAE6473529.1"/>
    <property type="molecule type" value="Genomic_DNA"/>
</dbReference>
<dbReference type="InterPro" id="IPR008978">
    <property type="entry name" value="HSP20-like_chaperone"/>
</dbReference>
<evidence type="ECO:0000256" key="3">
    <source>
        <dbReference type="RuleBase" id="RU003616"/>
    </source>
</evidence>
<evidence type="ECO:0000313" key="6">
    <source>
        <dbReference type="EMBL" id="CAE6473529.1"/>
    </source>
</evidence>
<feature type="region of interest" description="Disordered" evidence="4">
    <location>
        <begin position="1"/>
        <end position="39"/>
    </location>
</feature>
<feature type="domain" description="SHSP" evidence="5">
    <location>
        <begin position="31"/>
        <end position="168"/>
    </location>
</feature>
<dbReference type="SUPFAM" id="SSF49764">
    <property type="entry name" value="HSP20-like chaperones"/>
    <property type="match status" value="1"/>
</dbReference>
<keyword evidence="1" id="KW-0346">Stress response</keyword>
<dbReference type="Pfam" id="PF00011">
    <property type="entry name" value="HSP20"/>
    <property type="match status" value="1"/>
</dbReference>
<dbReference type="InterPro" id="IPR002068">
    <property type="entry name" value="A-crystallin/Hsp20_dom"/>
</dbReference>
<name>A0A8H3GXP5_9AGAM</name>
<dbReference type="Proteomes" id="UP000663853">
    <property type="component" value="Unassembled WGS sequence"/>
</dbReference>
<dbReference type="Gene3D" id="2.60.40.790">
    <property type="match status" value="1"/>
</dbReference>
<feature type="compositionally biased region" description="Polar residues" evidence="4">
    <location>
        <begin position="27"/>
        <end position="38"/>
    </location>
</feature>
<feature type="compositionally biased region" description="Basic and acidic residues" evidence="4">
    <location>
        <begin position="102"/>
        <end position="112"/>
    </location>
</feature>
<gene>
    <name evidence="6" type="ORF">RDB_LOCUS78015</name>
</gene>
<evidence type="ECO:0000256" key="2">
    <source>
        <dbReference type="PROSITE-ProRule" id="PRU00285"/>
    </source>
</evidence>
<dbReference type="AlphaFoldDB" id="A0A8H3GXP5"/>
<sequence>MSLSRSFFGDSHPLFRLVEDPHYGSGSPAQRSTRQQRQAVVDVSEEEKEYVVRAELPGVQKQDLEVHIGNDGRSLTVEGHVHRTNKPAQDAPRPGEQQKAGEQVKVDEKAKAGEQPNEIYDYRSTFSRTVWFPHAVDGNNTRANLTDGILTLNLPKRMESGRQRINLF</sequence>
<dbReference type="CDD" id="cd06464">
    <property type="entry name" value="ACD_sHsps-like"/>
    <property type="match status" value="1"/>
</dbReference>
<evidence type="ECO:0000256" key="1">
    <source>
        <dbReference type="ARBA" id="ARBA00023016"/>
    </source>
</evidence>
<dbReference type="PROSITE" id="PS01031">
    <property type="entry name" value="SHSP"/>
    <property type="match status" value="1"/>
</dbReference>
<evidence type="ECO:0000313" key="7">
    <source>
        <dbReference type="Proteomes" id="UP000663853"/>
    </source>
</evidence>
<accession>A0A8H3GXP5</accession>
<protein>
    <recommendedName>
        <fullName evidence="5">SHSP domain-containing protein</fullName>
    </recommendedName>
</protein>
<proteinExistence type="inferred from homology"/>
<evidence type="ECO:0000259" key="5">
    <source>
        <dbReference type="PROSITE" id="PS01031"/>
    </source>
</evidence>
<dbReference type="PANTHER" id="PTHR11527">
    <property type="entry name" value="HEAT-SHOCK PROTEIN 20 FAMILY MEMBER"/>
    <property type="match status" value="1"/>
</dbReference>
<evidence type="ECO:0000256" key="4">
    <source>
        <dbReference type="SAM" id="MobiDB-lite"/>
    </source>
</evidence>
<comment type="caution">
    <text evidence="6">The sequence shown here is derived from an EMBL/GenBank/DDBJ whole genome shotgun (WGS) entry which is preliminary data.</text>
</comment>
<dbReference type="InterPro" id="IPR031107">
    <property type="entry name" value="Small_HSP"/>
</dbReference>
<feature type="region of interest" description="Disordered" evidence="4">
    <location>
        <begin position="80"/>
        <end position="113"/>
    </location>
</feature>